<protein>
    <submittedName>
        <fullName evidence="2">Uncharacterized protein</fullName>
    </submittedName>
</protein>
<feature type="compositionally biased region" description="Low complexity" evidence="1">
    <location>
        <begin position="35"/>
        <end position="46"/>
    </location>
</feature>
<feature type="compositionally biased region" description="Polar residues" evidence="1">
    <location>
        <begin position="15"/>
        <end position="34"/>
    </location>
</feature>
<accession>A0AAV5S2Z7</accession>
<comment type="caution">
    <text evidence="2">The sequence shown here is derived from an EMBL/GenBank/DDBJ whole genome shotgun (WGS) entry which is preliminary data.</text>
</comment>
<keyword evidence="3" id="KW-1185">Reference proteome</keyword>
<dbReference type="EMBL" id="BTGD01000024">
    <property type="protein sequence ID" value="GMM58254.1"/>
    <property type="molecule type" value="Genomic_DNA"/>
</dbReference>
<evidence type="ECO:0000313" key="3">
    <source>
        <dbReference type="Proteomes" id="UP001377567"/>
    </source>
</evidence>
<dbReference type="Proteomes" id="UP001377567">
    <property type="component" value="Unassembled WGS sequence"/>
</dbReference>
<evidence type="ECO:0000313" key="2">
    <source>
        <dbReference type="EMBL" id="GMM58254.1"/>
    </source>
</evidence>
<dbReference type="AlphaFoldDB" id="A0AAV5S2Z7"/>
<feature type="region of interest" description="Disordered" evidence="1">
    <location>
        <begin position="79"/>
        <end position="126"/>
    </location>
</feature>
<name>A0AAV5S2Z7_MAUHU</name>
<proteinExistence type="predicted"/>
<feature type="compositionally biased region" description="Basic and acidic residues" evidence="1">
    <location>
        <begin position="1"/>
        <end position="14"/>
    </location>
</feature>
<gene>
    <name evidence="2" type="ORF">DAKH74_048700</name>
</gene>
<organism evidence="2 3">
    <name type="scientific">Maudiozyma humilis</name>
    <name type="common">Sour dough yeast</name>
    <name type="synonym">Kazachstania humilis</name>
    <dbReference type="NCBI Taxonomy" id="51915"/>
    <lineage>
        <taxon>Eukaryota</taxon>
        <taxon>Fungi</taxon>
        <taxon>Dikarya</taxon>
        <taxon>Ascomycota</taxon>
        <taxon>Saccharomycotina</taxon>
        <taxon>Saccharomycetes</taxon>
        <taxon>Saccharomycetales</taxon>
        <taxon>Saccharomycetaceae</taxon>
        <taxon>Maudiozyma</taxon>
    </lineage>
</organism>
<evidence type="ECO:0000256" key="1">
    <source>
        <dbReference type="SAM" id="MobiDB-lite"/>
    </source>
</evidence>
<sequence>MNTDDAISRSDEKSTGLTSVESSRTVSQTSDPVLTTSETDSVSMSTSSLDVTSSLADTMFFANSSSLTIGDLTTSSKINSSATTGGVHTTDASNTNNDQVSETTKVTHPLHTSTSKYGESNDKPNEDGNYGPVNTNYLTESLSGVVPDVTQTASSEGTTQDTGSYGNSPVVSVYAGESINLGSRLCIQTISVLLPMLLLI</sequence>
<feature type="compositionally biased region" description="Polar residues" evidence="1">
    <location>
        <begin position="79"/>
        <end position="118"/>
    </location>
</feature>
<feature type="region of interest" description="Disordered" evidence="1">
    <location>
        <begin position="1"/>
        <end position="46"/>
    </location>
</feature>
<reference evidence="2 3" key="1">
    <citation type="journal article" date="2023" name="Elife">
        <title>Identification of key yeast species and microbe-microbe interactions impacting larval growth of Drosophila in the wild.</title>
        <authorList>
            <person name="Mure A."/>
            <person name="Sugiura Y."/>
            <person name="Maeda R."/>
            <person name="Honda K."/>
            <person name="Sakurai N."/>
            <person name="Takahashi Y."/>
            <person name="Watada M."/>
            <person name="Katoh T."/>
            <person name="Gotoh A."/>
            <person name="Gotoh Y."/>
            <person name="Taniguchi I."/>
            <person name="Nakamura K."/>
            <person name="Hayashi T."/>
            <person name="Katayama T."/>
            <person name="Uemura T."/>
            <person name="Hattori Y."/>
        </authorList>
    </citation>
    <scope>NUCLEOTIDE SEQUENCE [LARGE SCALE GENOMIC DNA]</scope>
    <source>
        <strain evidence="2 3">KH-74</strain>
    </source>
</reference>